<evidence type="ECO:0000256" key="4">
    <source>
        <dbReference type="ARBA" id="ARBA00005189"/>
    </source>
</evidence>
<evidence type="ECO:0000256" key="6">
    <source>
        <dbReference type="ARBA" id="ARBA00013170"/>
    </source>
</evidence>
<feature type="transmembrane region" description="Helical" evidence="19">
    <location>
        <begin position="126"/>
        <end position="148"/>
    </location>
</feature>
<evidence type="ECO:0000256" key="1">
    <source>
        <dbReference type="ARBA" id="ARBA00003973"/>
    </source>
</evidence>
<dbReference type="InterPro" id="IPR048254">
    <property type="entry name" value="CDP_ALCOHOL_P_TRANSF_CS"/>
</dbReference>
<proteinExistence type="inferred from homology"/>
<evidence type="ECO:0000256" key="2">
    <source>
        <dbReference type="ARBA" id="ARBA00004141"/>
    </source>
</evidence>
<evidence type="ECO:0000256" key="17">
    <source>
        <dbReference type="ARBA" id="ARBA00048586"/>
    </source>
</evidence>
<feature type="transmembrane region" description="Helical" evidence="19">
    <location>
        <begin position="39"/>
        <end position="60"/>
    </location>
</feature>
<comment type="catalytic activity">
    <reaction evidence="17">
        <text>a CDP-1,2-diacyl-sn-glycerol + sn-glycerol 3-phosphate = a 1,2-diacyl-sn-glycero-3-phospho-(1'-sn-glycero-3'-phosphate) + CMP + H(+)</text>
        <dbReference type="Rhea" id="RHEA:12593"/>
        <dbReference type="ChEBI" id="CHEBI:15378"/>
        <dbReference type="ChEBI" id="CHEBI:57597"/>
        <dbReference type="ChEBI" id="CHEBI:58332"/>
        <dbReference type="ChEBI" id="CHEBI:60110"/>
        <dbReference type="ChEBI" id="CHEBI:60377"/>
        <dbReference type="EC" id="2.7.8.5"/>
    </reaction>
</comment>
<dbReference type="Pfam" id="PF01066">
    <property type="entry name" value="CDP-OH_P_transf"/>
    <property type="match status" value="1"/>
</dbReference>
<feature type="transmembrane region" description="Helical" evidence="19">
    <location>
        <begin position="80"/>
        <end position="105"/>
    </location>
</feature>
<evidence type="ECO:0000256" key="16">
    <source>
        <dbReference type="ARBA" id="ARBA00033018"/>
    </source>
</evidence>
<feature type="transmembrane region" description="Helical" evidence="19">
    <location>
        <begin position="14"/>
        <end position="32"/>
    </location>
</feature>
<evidence type="ECO:0000256" key="3">
    <source>
        <dbReference type="ARBA" id="ARBA00005042"/>
    </source>
</evidence>
<evidence type="ECO:0000256" key="9">
    <source>
        <dbReference type="ARBA" id="ARBA00022679"/>
    </source>
</evidence>
<evidence type="ECO:0000256" key="15">
    <source>
        <dbReference type="ARBA" id="ARBA00023264"/>
    </source>
</evidence>
<evidence type="ECO:0000256" key="7">
    <source>
        <dbReference type="ARBA" id="ARBA00014944"/>
    </source>
</evidence>
<evidence type="ECO:0000256" key="18">
    <source>
        <dbReference type="RuleBase" id="RU003750"/>
    </source>
</evidence>
<dbReference type="InterPro" id="IPR000462">
    <property type="entry name" value="CDP-OH_P_trans"/>
</dbReference>
<dbReference type="InterPro" id="IPR050324">
    <property type="entry name" value="CDP-alcohol_PTase-I"/>
</dbReference>
<evidence type="ECO:0000256" key="14">
    <source>
        <dbReference type="ARBA" id="ARBA00023209"/>
    </source>
</evidence>
<evidence type="ECO:0000256" key="11">
    <source>
        <dbReference type="ARBA" id="ARBA00022989"/>
    </source>
</evidence>
<name>A0ABW4VYC5_9BACI</name>
<dbReference type="Gene3D" id="1.20.120.1760">
    <property type="match status" value="1"/>
</dbReference>
<dbReference type="InterPro" id="IPR043130">
    <property type="entry name" value="CDP-OH_PTrfase_TM_dom"/>
</dbReference>
<dbReference type="EMBL" id="JBHUHQ010000009">
    <property type="protein sequence ID" value="MFD2043565.1"/>
    <property type="molecule type" value="Genomic_DNA"/>
</dbReference>
<dbReference type="PROSITE" id="PS00379">
    <property type="entry name" value="CDP_ALCOHOL_P_TRANSF"/>
    <property type="match status" value="1"/>
</dbReference>
<protein>
    <recommendedName>
        <fullName evidence="7">CDP-diacylglycerol--glycerol-3-phosphate 3-phosphatidyltransferase</fullName>
        <ecNumber evidence="6">2.7.8.5</ecNumber>
    </recommendedName>
    <alternativeName>
        <fullName evidence="16">Phosphatidylglycerophosphate synthase</fullName>
    </alternativeName>
</protein>
<sequence>MRVTTKELFTIPNILSYLRLILIPVFIYFYITATDVSDYYIAALIILLSGLTDMFDGLIARRFNQVTDLGKVVDPIADKLTQMAIIICLVFHYPHIWILIVLFVIKELFMGINGLVLLKKGKKLDGAMWFGKVSTAVFYAATFLLIAIPEINPSTAAILMVTTGVFLGLSFILYIPEFLKLYRHAS</sequence>
<evidence type="ECO:0000256" key="8">
    <source>
        <dbReference type="ARBA" id="ARBA00022516"/>
    </source>
</evidence>
<gene>
    <name evidence="20" type="ORF">ACFSJF_04655</name>
</gene>
<comment type="pathway">
    <text evidence="4">Lipid metabolism.</text>
</comment>
<evidence type="ECO:0000313" key="21">
    <source>
        <dbReference type="Proteomes" id="UP001597383"/>
    </source>
</evidence>
<organism evidence="20 21">
    <name type="scientific">Ornithinibacillus salinisoli</name>
    <dbReference type="NCBI Taxonomy" id="1848459"/>
    <lineage>
        <taxon>Bacteria</taxon>
        <taxon>Bacillati</taxon>
        <taxon>Bacillota</taxon>
        <taxon>Bacilli</taxon>
        <taxon>Bacillales</taxon>
        <taxon>Bacillaceae</taxon>
        <taxon>Ornithinibacillus</taxon>
    </lineage>
</organism>
<dbReference type="Proteomes" id="UP001597383">
    <property type="component" value="Unassembled WGS sequence"/>
</dbReference>
<dbReference type="RefSeq" id="WP_377555291.1">
    <property type="nucleotide sequence ID" value="NZ_JBHUHQ010000009.1"/>
</dbReference>
<keyword evidence="13 19" id="KW-0472">Membrane</keyword>
<comment type="similarity">
    <text evidence="5 18">Belongs to the CDP-alcohol phosphatidyltransferase class-I family.</text>
</comment>
<evidence type="ECO:0000256" key="19">
    <source>
        <dbReference type="SAM" id="Phobius"/>
    </source>
</evidence>
<dbReference type="PIRSF" id="PIRSF000847">
    <property type="entry name" value="Phos_ph_gly_syn"/>
    <property type="match status" value="1"/>
</dbReference>
<evidence type="ECO:0000256" key="5">
    <source>
        <dbReference type="ARBA" id="ARBA00010441"/>
    </source>
</evidence>
<keyword evidence="11 19" id="KW-1133">Transmembrane helix</keyword>
<dbReference type="PANTHER" id="PTHR14269">
    <property type="entry name" value="CDP-DIACYLGLYCEROL--GLYCEROL-3-PHOSPHATE 3-PHOSPHATIDYLTRANSFERASE-RELATED"/>
    <property type="match status" value="1"/>
</dbReference>
<dbReference type="PANTHER" id="PTHR14269:SF62">
    <property type="entry name" value="CDP-DIACYLGLYCEROL--GLYCEROL-3-PHOSPHATE 3-PHOSPHATIDYLTRANSFERASE 1, CHLOROPLASTIC"/>
    <property type="match status" value="1"/>
</dbReference>
<keyword evidence="14" id="KW-0594">Phospholipid biosynthesis</keyword>
<keyword evidence="9 18" id="KW-0808">Transferase</keyword>
<evidence type="ECO:0000313" key="20">
    <source>
        <dbReference type="EMBL" id="MFD2043565.1"/>
    </source>
</evidence>
<comment type="pathway">
    <text evidence="3">Phospholipid metabolism; phosphatidylglycerol biosynthesis; phosphatidylglycerol from CDP-diacylglycerol: step 1/2.</text>
</comment>
<keyword evidence="21" id="KW-1185">Reference proteome</keyword>
<evidence type="ECO:0000256" key="12">
    <source>
        <dbReference type="ARBA" id="ARBA00023098"/>
    </source>
</evidence>
<keyword evidence="12" id="KW-0443">Lipid metabolism</keyword>
<evidence type="ECO:0000256" key="10">
    <source>
        <dbReference type="ARBA" id="ARBA00022692"/>
    </source>
</evidence>
<keyword evidence="10 19" id="KW-0812">Transmembrane</keyword>
<comment type="subcellular location">
    <subcellularLocation>
        <location evidence="2">Membrane</location>
        <topology evidence="2">Multi-pass membrane protein</topology>
    </subcellularLocation>
</comment>
<accession>A0ABW4VYC5</accession>
<reference evidence="21" key="1">
    <citation type="journal article" date="2019" name="Int. J. Syst. Evol. Microbiol.">
        <title>The Global Catalogue of Microorganisms (GCM) 10K type strain sequencing project: providing services to taxonomists for standard genome sequencing and annotation.</title>
        <authorList>
            <consortium name="The Broad Institute Genomics Platform"/>
            <consortium name="The Broad Institute Genome Sequencing Center for Infectious Disease"/>
            <person name="Wu L."/>
            <person name="Ma J."/>
        </authorList>
    </citation>
    <scope>NUCLEOTIDE SEQUENCE [LARGE SCALE GENOMIC DNA]</scope>
    <source>
        <strain evidence="21">R28</strain>
    </source>
</reference>
<dbReference type="EC" id="2.7.8.5" evidence="6"/>
<comment type="function">
    <text evidence="1">This protein catalyzes the committed step to the synthesis of the acidic phospholipids.</text>
</comment>
<evidence type="ECO:0000256" key="13">
    <source>
        <dbReference type="ARBA" id="ARBA00023136"/>
    </source>
</evidence>
<keyword evidence="15" id="KW-1208">Phospholipid metabolism</keyword>
<feature type="transmembrane region" description="Helical" evidence="19">
    <location>
        <begin position="154"/>
        <end position="175"/>
    </location>
</feature>
<comment type="caution">
    <text evidence="20">The sequence shown here is derived from an EMBL/GenBank/DDBJ whole genome shotgun (WGS) entry which is preliminary data.</text>
</comment>
<keyword evidence="8" id="KW-0444">Lipid biosynthesis</keyword>
<dbReference type="InterPro" id="IPR004570">
    <property type="entry name" value="Phosphatidylglycerol_P_synth"/>
</dbReference>